<reference evidence="2 3" key="1">
    <citation type="journal article" date="2015" name="Genome Announc.">
        <title>Complete Genome Sequence of Mycoplasma meleagridis, a Possible Emerging Pathogen in Chickens.</title>
        <authorList>
            <person name="Abolnik C."/>
        </authorList>
    </citation>
    <scope>NUCLEOTIDE SEQUENCE [LARGE SCALE GENOMIC DNA]</scope>
    <source>
        <strain evidence="2 3">B2096 8B</strain>
    </source>
</reference>
<sequence length="150" mass="17607">MNKNEKRYGKIKKNTFYIFLFSFGIFFALLSGRVIPWVQITGFELPLYGRILSLVIYPAIFLSVAIYLNYFYSETYAKLPSYTVLTIGIVSTVMMLPYLQVSPKNIIWNIFPFDTIVVFTIYVILYFITLTFINDWSYKRKQSLPKGKII</sequence>
<feature type="transmembrane region" description="Helical" evidence="1">
    <location>
        <begin position="82"/>
        <end position="100"/>
    </location>
</feature>
<dbReference type="KEGG" id="mgb:VO56_00305"/>
<proteinExistence type="predicted"/>
<keyword evidence="1" id="KW-0812">Transmembrane</keyword>
<keyword evidence="1" id="KW-1133">Transmembrane helix</keyword>
<accession>A0A0D5ZJ99</accession>
<dbReference type="EMBL" id="CP011021">
    <property type="protein sequence ID" value="AKA49730.1"/>
    <property type="molecule type" value="Genomic_DNA"/>
</dbReference>
<feature type="transmembrane region" description="Helical" evidence="1">
    <location>
        <begin position="16"/>
        <end position="35"/>
    </location>
</feature>
<dbReference type="AlphaFoldDB" id="A0A0D5ZJ99"/>
<dbReference type="Proteomes" id="UP000032722">
    <property type="component" value="Chromosome"/>
</dbReference>
<evidence type="ECO:0000313" key="2">
    <source>
        <dbReference type="EMBL" id="AKA49730.1"/>
    </source>
</evidence>
<feature type="transmembrane region" description="Helical" evidence="1">
    <location>
        <begin position="47"/>
        <end position="70"/>
    </location>
</feature>
<dbReference type="PATRIC" id="fig|29556.3.peg.63"/>
<keyword evidence="1" id="KW-0472">Membrane</keyword>
<gene>
    <name evidence="2" type="ORF">VO56_00305</name>
</gene>
<feature type="transmembrane region" description="Helical" evidence="1">
    <location>
        <begin position="106"/>
        <end position="133"/>
    </location>
</feature>
<protein>
    <submittedName>
        <fullName evidence="2">Uncharacterized protein</fullName>
    </submittedName>
</protein>
<evidence type="ECO:0000313" key="3">
    <source>
        <dbReference type="Proteomes" id="UP000032722"/>
    </source>
</evidence>
<dbReference type="HOGENOM" id="CLU_1738496_0_0_14"/>
<evidence type="ECO:0000256" key="1">
    <source>
        <dbReference type="SAM" id="Phobius"/>
    </source>
</evidence>
<organism evidence="3">
    <name type="scientific">Mycoplasmopsis gallinacea</name>
    <dbReference type="NCBI Taxonomy" id="29556"/>
    <lineage>
        <taxon>Bacteria</taxon>
        <taxon>Bacillati</taxon>
        <taxon>Mycoplasmatota</taxon>
        <taxon>Mycoplasmoidales</taxon>
        <taxon>Metamycoplasmataceae</taxon>
        <taxon>Mycoplasmopsis</taxon>
    </lineage>
</organism>
<name>A0A0D5ZJ99_9BACT</name>